<evidence type="ECO:0000256" key="5">
    <source>
        <dbReference type="HAMAP-Rule" id="MF_00601"/>
    </source>
</evidence>
<feature type="region of interest" description="Disordered" evidence="6">
    <location>
        <begin position="250"/>
        <end position="273"/>
    </location>
</feature>
<keyword evidence="3 5" id="KW-0170">Cobalt</keyword>
<proteinExistence type="inferred from homology"/>
<keyword evidence="8" id="KW-1185">Reference proteome</keyword>
<dbReference type="Proteomes" id="UP001551695">
    <property type="component" value="Unassembled WGS sequence"/>
</dbReference>
<dbReference type="GO" id="GO:0008851">
    <property type="term" value="F:ethanolamine ammonia-lyase activity"/>
    <property type="evidence" value="ECO:0007669"/>
    <property type="project" value="UniProtKB-EC"/>
</dbReference>
<evidence type="ECO:0000313" key="7">
    <source>
        <dbReference type="EMBL" id="MEV0711088.1"/>
    </source>
</evidence>
<evidence type="ECO:0000313" key="8">
    <source>
        <dbReference type="Proteomes" id="UP001551695"/>
    </source>
</evidence>
<feature type="binding site" evidence="5">
    <location>
        <position position="216"/>
    </location>
    <ligand>
        <name>adenosylcob(III)alamin</name>
        <dbReference type="ChEBI" id="CHEBI:18408"/>
    </ligand>
</feature>
<keyword evidence="1 5" id="KW-0846">Cobalamin</keyword>
<dbReference type="InterPro" id="IPR009246">
    <property type="entry name" value="EutC"/>
</dbReference>
<gene>
    <name evidence="5 7" type="primary">eutC</name>
    <name evidence="7" type="ORF">AB0I48_26325</name>
</gene>
<dbReference type="PANTHER" id="PTHR39330">
    <property type="entry name" value="ETHANOLAMINE AMMONIA-LYASE LIGHT CHAIN"/>
    <property type="match status" value="1"/>
</dbReference>
<comment type="pathway">
    <text evidence="5">Amine and polyamine degradation; ethanolamine degradation.</text>
</comment>
<comment type="function">
    <text evidence="5">Catalyzes the deamination of various vicinal amino-alcohols to oxo compounds. Allows this organism to utilize ethanolamine as the sole source of nitrogen and carbon in the presence of external vitamin B12.</text>
</comment>
<dbReference type="PIRSF" id="PIRSF018982">
    <property type="entry name" value="EutC"/>
    <property type="match status" value="1"/>
</dbReference>
<dbReference type="Pfam" id="PF05985">
    <property type="entry name" value="EutC"/>
    <property type="match status" value="1"/>
</dbReference>
<evidence type="ECO:0000256" key="1">
    <source>
        <dbReference type="ARBA" id="ARBA00022628"/>
    </source>
</evidence>
<evidence type="ECO:0000256" key="3">
    <source>
        <dbReference type="ARBA" id="ARBA00023285"/>
    </source>
</evidence>
<sequence>MDDSPEAVSALTAPEDLAEYGFWRELRRTTQARIGLGRSGDALPTARVLELRAAHAAARDAVHSPLDTADLVRRVDECGLGVAVEVPSRAADRAEYLRRPDLGRLPAPGSLAEIPRGAADIGFVLADGLSPRALTDHGPSMLAALIRELAQRYSIAAPVIATQARVALGDHIAEAMGVSTVVVLIGERPGLSVADSLGIYLTHLPRPGRTDAERNCVSNIHPPEGLDYVRAARVAAALISGARTLGRSGVDLKDTSGTDLPAAMAGAEAEPLG</sequence>
<feature type="binding site" evidence="5">
    <location>
        <position position="166"/>
    </location>
    <ligand>
        <name>adenosylcob(III)alamin</name>
        <dbReference type="ChEBI" id="CHEBI:18408"/>
    </ligand>
</feature>
<protein>
    <recommendedName>
        <fullName evidence="5">Ethanolamine ammonia-lyase small subunit</fullName>
        <shortName evidence="5">EAL small subunit</shortName>
        <ecNumber evidence="5">4.3.1.7</ecNumber>
    </recommendedName>
</protein>
<evidence type="ECO:0000256" key="4">
    <source>
        <dbReference type="ARBA" id="ARBA00024446"/>
    </source>
</evidence>
<dbReference type="NCBIfam" id="NF003971">
    <property type="entry name" value="PRK05465.1"/>
    <property type="match status" value="1"/>
</dbReference>
<comment type="caution">
    <text evidence="7">The sequence shown here is derived from an EMBL/GenBank/DDBJ whole genome shotgun (WGS) entry which is preliminary data.</text>
</comment>
<dbReference type="InterPro" id="IPR042255">
    <property type="entry name" value="EutC_N"/>
</dbReference>
<evidence type="ECO:0000256" key="6">
    <source>
        <dbReference type="SAM" id="MobiDB-lite"/>
    </source>
</evidence>
<dbReference type="PANTHER" id="PTHR39330:SF1">
    <property type="entry name" value="ETHANOLAMINE AMMONIA-LYASE SMALL SUBUNIT"/>
    <property type="match status" value="1"/>
</dbReference>
<keyword evidence="2 5" id="KW-0456">Lyase</keyword>
<dbReference type="RefSeq" id="WP_357787264.1">
    <property type="nucleotide sequence ID" value="NZ_JBFAKC010000013.1"/>
</dbReference>
<feature type="binding site" evidence="5">
    <location>
        <position position="187"/>
    </location>
    <ligand>
        <name>adenosylcob(III)alamin</name>
        <dbReference type="ChEBI" id="CHEBI:18408"/>
    </ligand>
</feature>
<dbReference type="EMBL" id="JBFAKC010000013">
    <property type="protein sequence ID" value="MEV0711088.1"/>
    <property type="molecule type" value="Genomic_DNA"/>
</dbReference>
<comment type="catalytic activity">
    <reaction evidence="5">
        <text>ethanolamine = acetaldehyde + NH4(+)</text>
        <dbReference type="Rhea" id="RHEA:15313"/>
        <dbReference type="ChEBI" id="CHEBI:15343"/>
        <dbReference type="ChEBI" id="CHEBI:28938"/>
        <dbReference type="ChEBI" id="CHEBI:57603"/>
        <dbReference type="EC" id="4.3.1.7"/>
    </reaction>
</comment>
<keyword evidence="4 5" id="KW-1283">Bacterial microcompartment</keyword>
<dbReference type="EC" id="4.3.1.7" evidence="5"/>
<dbReference type="Gene3D" id="1.10.30.40">
    <property type="entry name" value="Ethanolamine ammonia-lyase light chain (EutC), N-terminal domain"/>
    <property type="match status" value="1"/>
</dbReference>
<comment type="similarity">
    <text evidence="5">Belongs to the EutC family.</text>
</comment>
<organism evidence="7 8">
    <name type="scientific">Nocardia aurea</name>
    <dbReference type="NCBI Taxonomy" id="2144174"/>
    <lineage>
        <taxon>Bacteria</taxon>
        <taxon>Bacillati</taxon>
        <taxon>Actinomycetota</taxon>
        <taxon>Actinomycetes</taxon>
        <taxon>Mycobacteriales</taxon>
        <taxon>Nocardiaceae</taxon>
        <taxon>Nocardia</taxon>
    </lineage>
</organism>
<comment type="cofactor">
    <cofactor evidence="5">
        <name>adenosylcob(III)alamin</name>
        <dbReference type="ChEBI" id="CHEBI:18408"/>
    </cofactor>
    <text evidence="5">Binds between the large and small subunits.</text>
</comment>
<comment type="subcellular location">
    <subcellularLocation>
        <location evidence="5">Bacterial microcompartment</location>
    </subcellularLocation>
</comment>
<comment type="subunit">
    <text evidence="5">The basic unit is a heterodimer which dimerizes to form tetramers. The heterotetramers trimerize; 6 large subunits form a core ring with 6 small subunits projecting outwards.</text>
</comment>
<accession>A0ABV3G0D2</accession>
<reference evidence="7 8" key="1">
    <citation type="submission" date="2024-06" db="EMBL/GenBank/DDBJ databases">
        <title>The Natural Products Discovery Center: Release of the First 8490 Sequenced Strains for Exploring Actinobacteria Biosynthetic Diversity.</title>
        <authorList>
            <person name="Kalkreuter E."/>
            <person name="Kautsar S.A."/>
            <person name="Yang D."/>
            <person name="Bader C.D."/>
            <person name="Teijaro C.N."/>
            <person name="Fluegel L."/>
            <person name="Davis C.M."/>
            <person name="Simpson J.R."/>
            <person name="Lauterbach L."/>
            <person name="Steele A.D."/>
            <person name="Gui C."/>
            <person name="Meng S."/>
            <person name="Li G."/>
            <person name="Viehrig K."/>
            <person name="Ye F."/>
            <person name="Su P."/>
            <person name="Kiefer A.F."/>
            <person name="Nichols A."/>
            <person name="Cepeda A.J."/>
            <person name="Yan W."/>
            <person name="Fan B."/>
            <person name="Jiang Y."/>
            <person name="Adhikari A."/>
            <person name="Zheng C.-J."/>
            <person name="Schuster L."/>
            <person name="Cowan T.M."/>
            <person name="Smanski M.J."/>
            <person name="Chevrette M.G."/>
            <person name="De Carvalho L.P.S."/>
            <person name="Shen B."/>
        </authorList>
    </citation>
    <scope>NUCLEOTIDE SEQUENCE [LARGE SCALE GENOMIC DNA]</scope>
    <source>
        <strain evidence="7 8">NPDC050403</strain>
    </source>
</reference>
<evidence type="ECO:0000256" key="2">
    <source>
        <dbReference type="ARBA" id="ARBA00023239"/>
    </source>
</evidence>
<name>A0ABV3G0D2_9NOCA</name>
<dbReference type="Gene3D" id="3.40.50.11240">
    <property type="entry name" value="Ethanolamine ammonia-lyase light chain (EutC)"/>
    <property type="match status" value="1"/>
</dbReference>
<dbReference type="HAMAP" id="MF_00601">
    <property type="entry name" value="EutC"/>
    <property type="match status" value="1"/>
</dbReference>
<dbReference type="InterPro" id="IPR042251">
    <property type="entry name" value="EutC_C"/>
</dbReference>